<keyword evidence="2" id="KW-0732">Signal</keyword>
<dbReference type="Proteomes" id="UP000694409">
    <property type="component" value="Unassembled WGS sequence"/>
</dbReference>
<organism evidence="3 4">
    <name type="scientific">Serinus canaria</name>
    <name type="common">Island canary</name>
    <name type="synonym">Fringilla canaria</name>
    <dbReference type="NCBI Taxonomy" id="9135"/>
    <lineage>
        <taxon>Eukaryota</taxon>
        <taxon>Metazoa</taxon>
        <taxon>Chordata</taxon>
        <taxon>Craniata</taxon>
        <taxon>Vertebrata</taxon>
        <taxon>Euteleostomi</taxon>
        <taxon>Archelosauria</taxon>
        <taxon>Archosauria</taxon>
        <taxon>Dinosauria</taxon>
        <taxon>Saurischia</taxon>
        <taxon>Theropoda</taxon>
        <taxon>Coelurosauria</taxon>
        <taxon>Aves</taxon>
        <taxon>Neognathae</taxon>
        <taxon>Neoaves</taxon>
        <taxon>Telluraves</taxon>
        <taxon>Australaves</taxon>
        <taxon>Passeriformes</taxon>
        <taxon>Passeroidea</taxon>
        <taxon>Fringillidae</taxon>
        <taxon>Carduelinae</taxon>
        <taxon>Serinus</taxon>
    </lineage>
</organism>
<accession>A0A8C9N1X0</accession>
<evidence type="ECO:0000256" key="2">
    <source>
        <dbReference type="SAM" id="SignalP"/>
    </source>
</evidence>
<keyword evidence="4" id="KW-1185">Reference proteome</keyword>
<reference evidence="3" key="2">
    <citation type="submission" date="2025-09" db="UniProtKB">
        <authorList>
            <consortium name="Ensembl"/>
        </authorList>
    </citation>
    <scope>IDENTIFICATION</scope>
</reference>
<feature type="signal peptide" evidence="2">
    <location>
        <begin position="1"/>
        <end position="24"/>
    </location>
</feature>
<feature type="compositionally biased region" description="Basic and acidic residues" evidence="1">
    <location>
        <begin position="69"/>
        <end position="102"/>
    </location>
</feature>
<evidence type="ECO:0000256" key="1">
    <source>
        <dbReference type="SAM" id="MobiDB-lite"/>
    </source>
</evidence>
<dbReference type="Ensembl" id="ENSSCAT00000012795.1">
    <property type="protein sequence ID" value="ENSSCAP00000011328.1"/>
    <property type="gene ID" value="ENSSCAG00000008516.1"/>
</dbReference>
<feature type="region of interest" description="Disordered" evidence="1">
    <location>
        <begin position="69"/>
        <end position="104"/>
    </location>
</feature>
<sequence>MCGGGAWLLAGVLLLLLLLTRGGAVRGENSPSTHTTQPHRNWAFLPRSTLCRIPSRNSMSVLQAQCKGEKPGKAEDFHRLWTGGREKGDKGRQKGGKEEKKEARKRTYFMKTFFIHSWNTCNRQ</sequence>
<proteinExistence type="predicted"/>
<reference evidence="3" key="1">
    <citation type="submission" date="2025-08" db="UniProtKB">
        <authorList>
            <consortium name="Ensembl"/>
        </authorList>
    </citation>
    <scope>IDENTIFICATION</scope>
</reference>
<feature type="chain" id="PRO_5034239421" evidence="2">
    <location>
        <begin position="25"/>
        <end position="124"/>
    </location>
</feature>
<protein>
    <submittedName>
        <fullName evidence="3">Uncharacterized protein</fullName>
    </submittedName>
</protein>
<evidence type="ECO:0000313" key="3">
    <source>
        <dbReference type="Ensembl" id="ENSSCAP00000011328.1"/>
    </source>
</evidence>
<dbReference type="AlphaFoldDB" id="A0A8C9N1X0"/>
<name>A0A8C9N1X0_SERCA</name>
<evidence type="ECO:0000313" key="4">
    <source>
        <dbReference type="Proteomes" id="UP000694409"/>
    </source>
</evidence>